<dbReference type="AlphaFoldDB" id="A0A223NRQ4"/>
<dbReference type="Pfam" id="PF02581">
    <property type="entry name" value="TMP-TENI"/>
    <property type="match status" value="1"/>
</dbReference>
<reference evidence="4 5" key="1">
    <citation type="submission" date="2017-08" db="EMBL/GenBank/DDBJ databases">
        <title>Complete genome sequence of Mucilaginibacter sp. strain BJC16-A31.</title>
        <authorList>
            <consortium name="Henan University of Science and Technology"/>
            <person name="You X."/>
        </authorList>
    </citation>
    <scope>NUCLEOTIDE SEQUENCE [LARGE SCALE GENOMIC DNA]</scope>
    <source>
        <strain evidence="4 5">BJC16-A31</strain>
    </source>
</reference>
<evidence type="ECO:0000313" key="5">
    <source>
        <dbReference type="Proteomes" id="UP000215002"/>
    </source>
</evidence>
<dbReference type="PANTHER" id="PTHR20857:SF15">
    <property type="entry name" value="THIAMINE-PHOSPHATE SYNTHASE"/>
    <property type="match status" value="1"/>
</dbReference>
<evidence type="ECO:0000256" key="2">
    <source>
        <dbReference type="ARBA" id="ARBA00022977"/>
    </source>
</evidence>
<dbReference type="OrthoDB" id="9812206at2"/>
<dbReference type="GO" id="GO:0004789">
    <property type="term" value="F:thiamine-phosphate diphosphorylase activity"/>
    <property type="evidence" value="ECO:0007669"/>
    <property type="project" value="TreeGrafter"/>
</dbReference>
<dbReference type="RefSeq" id="WP_094569158.1">
    <property type="nucleotide sequence ID" value="NZ_CP022743.1"/>
</dbReference>
<feature type="domain" description="Thiamine phosphate synthase/TenI" evidence="3">
    <location>
        <begin position="17"/>
        <end position="190"/>
    </location>
</feature>
<dbReference type="CDD" id="cd00564">
    <property type="entry name" value="TMP_TenI"/>
    <property type="match status" value="1"/>
</dbReference>
<proteinExistence type="predicted"/>
<protein>
    <submittedName>
        <fullName evidence="4">Thiamine phosphate synthase</fullName>
    </submittedName>
</protein>
<dbReference type="InterPro" id="IPR013785">
    <property type="entry name" value="Aldolase_TIM"/>
</dbReference>
<organism evidence="4 5">
    <name type="scientific">Mucilaginibacter xinganensis</name>
    <dbReference type="NCBI Taxonomy" id="1234841"/>
    <lineage>
        <taxon>Bacteria</taxon>
        <taxon>Pseudomonadati</taxon>
        <taxon>Bacteroidota</taxon>
        <taxon>Sphingobacteriia</taxon>
        <taxon>Sphingobacteriales</taxon>
        <taxon>Sphingobacteriaceae</taxon>
        <taxon>Mucilaginibacter</taxon>
    </lineage>
</organism>
<keyword evidence="2" id="KW-0784">Thiamine biosynthesis</keyword>
<dbReference type="InterPro" id="IPR036206">
    <property type="entry name" value="ThiamineP_synth_sf"/>
</dbReference>
<sequence>MKKYISKFHYLTQDLRTRSHLEQATIACEAGANWIQYRCLTRPDDELIEEINEIAGLCDDWGTTLILTNHYHLLDKVDAQGVHIEDLNADFKAIRKTIGNDKTLGASATNLRQLMALQNTGVVDYCGYGPFAVTSTKPNNYPLLGFEGYRQLEKHPEITIPVIAVGGIQMQDVDALIKTGVYGIAVSAAVNLAFDAGSALKKFYQKIY</sequence>
<name>A0A223NRQ4_9SPHI</name>
<dbReference type="EMBL" id="CP022743">
    <property type="protein sequence ID" value="ASU32589.1"/>
    <property type="molecule type" value="Genomic_DNA"/>
</dbReference>
<dbReference type="Gene3D" id="3.20.20.70">
    <property type="entry name" value="Aldolase class I"/>
    <property type="match status" value="1"/>
</dbReference>
<comment type="pathway">
    <text evidence="1">Cofactor biosynthesis; thiamine diphosphate biosynthesis.</text>
</comment>
<dbReference type="GO" id="GO:0009228">
    <property type="term" value="P:thiamine biosynthetic process"/>
    <property type="evidence" value="ECO:0007669"/>
    <property type="project" value="UniProtKB-KW"/>
</dbReference>
<keyword evidence="5" id="KW-1185">Reference proteome</keyword>
<dbReference type="Proteomes" id="UP000215002">
    <property type="component" value="Chromosome"/>
</dbReference>
<evidence type="ECO:0000259" key="3">
    <source>
        <dbReference type="Pfam" id="PF02581"/>
    </source>
</evidence>
<dbReference type="InterPro" id="IPR022998">
    <property type="entry name" value="ThiamineP_synth_TenI"/>
</dbReference>
<dbReference type="SUPFAM" id="SSF51391">
    <property type="entry name" value="Thiamin phosphate synthase"/>
    <property type="match status" value="1"/>
</dbReference>
<dbReference type="KEGG" id="muc:MuYL_0686"/>
<evidence type="ECO:0000256" key="1">
    <source>
        <dbReference type="ARBA" id="ARBA00004948"/>
    </source>
</evidence>
<dbReference type="PANTHER" id="PTHR20857">
    <property type="entry name" value="THIAMINE-PHOSPHATE PYROPHOSPHORYLASE"/>
    <property type="match status" value="1"/>
</dbReference>
<dbReference type="GO" id="GO:0005737">
    <property type="term" value="C:cytoplasm"/>
    <property type="evidence" value="ECO:0007669"/>
    <property type="project" value="TreeGrafter"/>
</dbReference>
<gene>
    <name evidence="4" type="ORF">MuYL_0686</name>
</gene>
<evidence type="ECO:0000313" key="4">
    <source>
        <dbReference type="EMBL" id="ASU32589.1"/>
    </source>
</evidence>
<accession>A0A223NRQ4</accession>